<dbReference type="GO" id="GO:0005886">
    <property type="term" value="C:plasma membrane"/>
    <property type="evidence" value="ECO:0007669"/>
    <property type="project" value="TreeGrafter"/>
</dbReference>
<name>A0A2U1AX64_9BACT</name>
<feature type="transmembrane region" description="Helical" evidence="6">
    <location>
        <begin position="86"/>
        <end position="107"/>
    </location>
</feature>
<proteinExistence type="inferred from homology"/>
<dbReference type="AlphaFoldDB" id="A0A2U1AX64"/>
<organism evidence="7 8">
    <name type="scientific">Victivallis vadensis</name>
    <dbReference type="NCBI Taxonomy" id="172901"/>
    <lineage>
        <taxon>Bacteria</taxon>
        <taxon>Pseudomonadati</taxon>
        <taxon>Lentisphaerota</taxon>
        <taxon>Lentisphaeria</taxon>
        <taxon>Victivallales</taxon>
        <taxon>Victivallaceae</taxon>
        <taxon>Victivallis</taxon>
    </lineage>
</organism>
<dbReference type="PANTHER" id="PTHR23291:SF50">
    <property type="entry name" value="PROTEIN LIFEGUARD 4"/>
    <property type="match status" value="1"/>
</dbReference>
<gene>
    <name evidence="7" type="ORF">C8D82_11549</name>
</gene>
<comment type="similarity">
    <text evidence="2 6">Belongs to the BI1 family.</text>
</comment>
<dbReference type="GeneID" id="78295508"/>
<evidence type="ECO:0000313" key="8">
    <source>
        <dbReference type="Proteomes" id="UP000245959"/>
    </source>
</evidence>
<dbReference type="OrthoDB" id="9793828at2"/>
<evidence type="ECO:0000256" key="4">
    <source>
        <dbReference type="ARBA" id="ARBA00022989"/>
    </source>
</evidence>
<dbReference type="InterPro" id="IPR006214">
    <property type="entry name" value="Bax_inhibitor_1-related"/>
</dbReference>
<feature type="transmembrane region" description="Helical" evidence="6">
    <location>
        <begin position="141"/>
        <end position="162"/>
    </location>
</feature>
<evidence type="ECO:0008006" key="9">
    <source>
        <dbReference type="Google" id="ProtNLM"/>
    </source>
</evidence>
<dbReference type="Pfam" id="PF01027">
    <property type="entry name" value="Bax1-I"/>
    <property type="match status" value="1"/>
</dbReference>
<dbReference type="EMBL" id="QEKH01000015">
    <property type="protein sequence ID" value="PVY40998.1"/>
    <property type="molecule type" value="Genomic_DNA"/>
</dbReference>
<dbReference type="Proteomes" id="UP000245959">
    <property type="component" value="Unassembled WGS sequence"/>
</dbReference>
<evidence type="ECO:0000256" key="1">
    <source>
        <dbReference type="ARBA" id="ARBA00004141"/>
    </source>
</evidence>
<feature type="transmembrane region" description="Helical" evidence="6">
    <location>
        <begin position="59"/>
        <end position="80"/>
    </location>
</feature>
<protein>
    <recommendedName>
        <fullName evidence="9">Modulator of FtsH protease</fullName>
    </recommendedName>
</protein>
<evidence type="ECO:0000256" key="5">
    <source>
        <dbReference type="ARBA" id="ARBA00023136"/>
    </source>
</evidence>
<feature type="transmembrane region" description="Helical" evidence="6">
    <location>
        <begin position="114"/>
        <end position="135"/>
    </location>
</feature>
<dbReference type="CDD" id="cd10432">
    <property type="entry name" value="BI-1-like_bacterial"/>
    <property type="match status" value="1"/>
</dbReference>
<keyword evidence="5 6" id="KW-0472">Membrane</keyword>
<evidence type="ECO:0000256" key="6">
    <source>
        <dbReference type="RuleBase" id="RU004379"/>
    </source>
</evidence>
<comment type="subcellular location">
    <subcellularLocation>
        <location evidence="1">Membrane</location>
        <topology evidence="1">Multi-pass membrane protein</topology>
    </subcellularLocation>
</comment>
<dbReference type="RefSeq" id="WP_116884206.1">
    <property type="nucleotide sequence ID" value="NZ_CABMMC010000096.1"/>
</dbReference>
<sequence>MNDRSYERAPAAIGQEAQLTQAGFVNRVFGWMTGGLALTAGISYAIANSTMQDFVIQNRGAFLGLLIVEVLLVIGLSAAINKISSFVAGLGFALFAALNGVTLSWIFMAYEPAAIYRTFFTTSLMFGGVGAFGYVTKKDLSGIGGMCGMALWGLIVAMLINMFWANSTFSLLISICGVVLFTGLTAWDMQKIKLMSLAVGEGQFDAETGKKVAIFGALELYLDFINLFLFLLRIFGNRR</sequence>
<feature type="transmembrane region" description="Helical" evidence="6">
    <location>
        <begin position="169"/>
        <end position="187"/>
    </location>
</feature>
<dbReference type="PANTHER" id="PTHR23291">
    <property type="entry name" value="BAX INHIBITOR-RELATED"/>
    <property type="match status" value="1"/>
</dbReference>
<keyword evidence="4 6" id="KW-1133">Transmembrane helix</keyword>
<feature type="transmembrane region" description="Helical" evidence="6">
    <location>
        <begin position="28"/>
        <end position="47"/>
    </location>
</feature>
<keyword evidence="8" id="KW-1185">Reference proteome</keyword>
<evidence type="ECO:0000313" key="7">
    <source>
        <dbReference type="EMBL" id="PVY40998.1"/>
    </source>
</evidence>
<reference evidence="7 8" key="1">
    <citation type="submission" date="2018-04" db="EMBL/GenBank/DDBJ databases">
        <title>Genomic Encyclopedia of Type Strains, Phase IV (KMG-IV): sequencing the most valuable type-strain genomes for metagenomic binning, comparative biology and taxonomic classification.</title>
        <authorList>
            <person name="Goeker M."/>
        </authorList>
    </citation>
    <scope>NUCLEOTIDE SEQUENCE [LARGE SCALE GENOMIC DNA]</scope>
    <source>
        <strain evidence="7 8">DSM 14823</strain>
    </source>
</reference>
<evidence type="ECO:0000256" key="2">
    <source>
        <dbReference type="ARBA" id="ARBA00010350"/>
    </source>
</evidence>
<evidence type="ECO:0000256" key="3">
    <source>
        <dbReference type="ARBA" id="ARBA00022692"/>
    </source>
</evidence>
<accession>A0A2U1AX64</accession>
<keyword evidence="3 6" id="KW-0812">Transmembrane</keyword>
<feature type="transmembrane region" description="Helical" evidence="6">
    <location>
        <begin position="212"/>
        <end position="235"/>
    </location>
</feature>
<comment type="caution">
    <text evidence="7">The sequence shown here is derived from an EMBL/GenBank/DDBJ whole genome shotgun (WGS) entry which is preliminary data.</text>
</comment>